<reference evidence="9 10" key="1">
    <citation type="submission" date="2020-08" db="EMBL/GenBank/DDBJ databases">
        <title>Sequencing the genomes of 1000 actinobacteria strains.</title>
        <authorList>
            <person name="Klenk H.-P."/>
        </authorList>
    </citation>
    <scope>NUCLEOTIDE SEQUENCE [LARGE SCALE GENOMIC DNA]</scope>
    <source>
        <strain evidence="9 10">DSM 22826</strain>
    </source>
</reference>
<name>A0A839QYY8_9MICC</name>
<evidence type="ECO:0000256" key="1">
    <source>
        <dbReference type="ARBA" id="ARBA00004496"/>
    </source>
</evidence>
<protein>
    <recommendedName>
        <fullName evidence="6">PhoH-like protein</fullName>
    </recommendedName>
</protein>
<keyword evidence="10" id="KW-1185">Reference proteome</keyword>
<proteinExistence type="inferred from homology"/>
<dbReference type="Pfam" id="PF02562">
    <property type="entry name" value="PhoH"/>
    <property type="match status" value="1"/>
</dbReference>
<dbReference type="GO" id="GO:0005524">
    <property type="term" value="F:ATP binding"/>
    <property type="evidence" value="ECO:0007669"/>
    <property type="project" value="UniProtKB-KW"/>
</dbReference>
<dbReference type="PANTHER" id="PTHR30473:SF1">
    <property type="entry name" value="PHOH-LIKE PROTEIN"/>
    <property type="match status" value="1"/>
</dbReference>
<dbReference type="RefSeq" id="WP_183512735.1">
    <property type="nucleotide sequence ID" value="NZ_BAABGK010000040.1"/>
</dbReference>
<dbReference type="AlphaFoldDB" id="A0A839QYY8"/>
<dbReference type="SUPFAM" id="SSF52540">
    <property type="entry name" value="P-loop containing nucleoside triphosphate hydrolases"/>
    <property type="match status" value="1"/>
</dbReference>
<feature type="region of interest" description="Disordered" evidence="7">
    <location>
        <begin position="328"/>
        <end position="381"/>
    </location>
</feature>
<dbReference type="InterPro" id="IPR003714">
    <property type="entry name" value="PhoH"/>
</dbReference>
<sequence length="381" mass="40259">MGKDFTPTTQHADAATVVVFDSPEQMVATLGAHDEVLRVIAGLYPEADLLARGNEVRISGEPLAAARALRLIGEARSLAALGTRITAGTVEQLVRMLNGSPAGAQAVLGVNILSARGNTIRPKTLNQKEYVDAIDNNTIVFGIGPAGTGKTFLAMAKAVAALQAKEVSRIILTRPAVEAGEKLGFLPGTLTDKIDPYLRPLYDALHEMIDPETIPRLLAAGTIEVAPLAYMRGRTLNDAFIILDEAQNTTPEQMKMFLTRLGFGSKIVVTGDVTQVDLPGGTASGLRVVSEILTGVDDISFCLLDATDVVRHRLVGAIVAAYEKHAAAPPAAAPTNARQARARIERRTAAEAAARAAQARHIHESTPASTSAPSPAHHQET</sequence>
<keyword evidence="4" id="KW-0547">Nucleotide-binding</keyword>
<feature type="domain" description="PhoH-like protein" evidence="8">
    <location>
        <begin position="120"/>
        <end position="323"/>
    </location>
</feature>
<dbReference type="FunFam" id="3.40.50.300:FF:000013">
    <property type="entry name" value="PhoH family ATPase"/>
    <property type="match status" value="1"/>
</dbReference>
<evidence type="ECO:0000256" key="4">
    <source>
        <dbReference type="ARBA" id="ARBA00022741"/>
    </source>
</evidence>
<dbReference type="Proteomes" id="UP000523000">
    <property type="component" value="Unassembled WGS sequence"/>
</dbReference>
<evidence type="ECO:0000256" key="2">
    <source>
        <dbReference type="ARBA" id="ARBA00010393"/>
    </source>
</evidence>
<dbReference type="EMBL" id="JACHVS010000002">
    <property type="protein sequence ID" value="MBB2997181.1"/>
    <property type="molecule type" value="Genomic_DNA"/>
</dbReference>
<dbReference type="PANTHER" id="PTHR30473">
    <property type="entry name" value="PROTEIN PHOH"/>
    <property type="match status" value="1"/>
</dbReference>
<comment type="caution">
    <text evidence="9">The sequence shown here is derived from an EMBL/GenBank/DDBJ whole genome shotgun (WGS) entry which is preliminary data.</text>
</comment>
<keyword evidence="3" id="KW-0963">Cytoplasm</keyword>
<evidence type="ECO:0000256" key="6">
    <source>
        <dbReference type="ARBA" id="ARBA00039970"/>
    </source>
</evidence>
<accession>A0A839QYY8</accession>
<gene>
    <name evidence="9" type="ORF">E9229_003428</name>
</gene>
<feature type="compositionally biased region" description="Low complexity" evidence="7">
    <location>
        <begin position="328"/>
        <end position="339"/>
    </location>
</feature>
<feature type="compositionally biased region" description="Low complexity" evidence="7">
    <location>
        <begin position="350"/>
        <end position="381"/>
    </location>
</feature>
<evidence type="ECO:0000259" key="8">
    <source>
        <dbReference type="Pfam" id="PF02562"/>
    </source>
</evidence>
<dbReference type="Gene3D" id="3.40.50.300">
    <property type="entry name" value="P-loop containing nucleotide triphosphate hydrolases"/>
    <property type="match status" value="1"/>
</dbReference>
<dbReference type="InterPro" id="IPR051451">
    <property type="entry name" value="PhoH2-like"/>
</dbReference>
<evidence type="ECO:0000256" key="7">
    <source>
        <dbReference type="SAM" id="MobiDB-lite"/>
    </source>
</evidence>
<evidence type="ECO:0000313" key="9">
    <source>
        <dbReference type="EMBL" id="MBB2997181.1"/>
    </source>
</evidence>
<evidence type="ECO:0000256" key="3">
    <source>
        <dbReference type="ARBA" id="ARBA00022490"/>
    </source>
</evidence>
<comment type="similarity">
    <text evidence="2">Belongs to the PhoH family.</text>
</comment>
<evidence type="ECO:0000313" key="10">
    <source>
        <dbReference type="Proteomes" id="UP000523000"/>
    </source>
</evidence>
<dbReference type="InterPro" id="IPR027417">
    <property type="entry name" value="P-loop_NTPase"/>
</dbReference>
<comment type="subcellular location">
    <subcellularLocation>
        <location evidence="1">Cytoplasm</location>
    </subcellularLocation>
</comment>
<evidence type="ECO:0000256" key="5">
    <source>
        <dbReference type="ARBA" id="ARBA00022840"/>
    </source>
</evidence>
<organism evidence="9 10">
    <name type="scientific">Paeniglutamicibacter cryotolerans</name>
    <dbReference type="NCBI Taxonomy" id="670079"/>
    <lineage>
        <taxon>Bacteria</taxon>
        <taxon>Bacillati</taxon>
        <taxon>Actinomycetota</taxon>
        <taxon>Actinomycetes</taxon>
        <taxon>Micrococcales</taxon>
        <taxon>Micrococcaceae</taxon>
        <taxon>Paeniglutamicibacter</taxon>
    </lineage>
</organism>
<dbReference type="GO" id="GO:0005829">
    <property type="term" value="C:cytosol"/>
    <property type="evidence" value="ECO:0007669"/>
    <property type="project" value="TreeGrafter"/>
</dbReference>
<keyword evidence="5" id="KW-0067">ATP-binding</keyword>